<evidence type="ECO:0000256" key="6">
    <source>
        <dbReference type="RuleBase" id="RU363053"/>
    </source>
</evidence>
<keyword evidence="3" id="KW-0812">Transmembrane</keyword>
<dbReference type="PANTHER" id="PTHR11266:SF17">
    <property type="entry name" value="PROTEIN MPV17"/>
    <property type="match status" value="1"/>
</dbReference>
<organism evidence="8 9">
    <name type="scientific">Porphyra umbilicalis</name>
    <name type="common">Purple laver</name>
    <name type="synonym">Red alga</name>
    <dbReference type="NCBI Taxonomy" id="2786"/>
    <lineage>
        <taxon>Eukaryota</taxon>
        <taxon>Rhodophyta</taxon>
        <taxon>Bangiophyceae</taxon>
        <taxon>Bangiales</taxon>
        <taxon>Bangiaceae</taxon>
        <taxon>Porphyra</taxon>
    </lineage>
</organism>
<dbReference type="GO" id="GO:0016020">
    <property type="term" value="C:membrane"/>
    <property type="evidence" value="ECO:0007669"/>
    <property type="project" value="UniProtKB-SubCell"/>
</dbReference>
<dbReference type="AlphaFoldDB" id="A0A1X6P4K1"/>
<evidence type="ECO:0000256" key="3">
    <source>
        <dbReference type="ARBA" id="ARBA00022692"/>
    </source>
</evidence>
<proteinExistence type="inferred from homology"/>
<dbReference type="OrthoDB" id="860at2759"/>
<evidence type="ECO:0000313" key="8">
    <source>
        <dbReference type="EMBL" id="OSX75792.1"/>
    </source>
</evidence>
<comment type="similarity">
    <text evidence="2 6">Belongs to the peroxisomal membrane protein PXMP2/4 family.</text>
</comment>
<reference evidence="8 9" key="1">
    <citation type="submission" date="2017-03" db="EMBL/GenBank/DDBJ databases">
        <title>WGS assembly of Porphyra umbilicalis.</title>
        <authorList>
            <person name="Brawley S.H."/>
            <person name="Blouin N.A."/>
            <person name="Ficko-Blean E."/>
            <person name="Wheeler G.L."/>
            <person name="Lohr M."/>
            <person name="Goodson H.V."/>
            <person name="Jenkins J.W."/>
            <person name="Blaby-Haas C.E."/>
            <person name="Helliwell K.E."/>
            <person name="Chan C."/>
            <person name="Marriage T."/>
            <person name="Bhattacharya D."/>
            <person name="Klein A.S."/>
            <person name="Badis Y."/>
            <person name="Brodie J."/>
            <person name="Cao Y."/>
            <person name="Collen J."/>
            <person name="Dittami S.M."/>
            <person name="Gachon C.M."/>
            <person name="Green B.R."/>
            <person name="Karpowicz S."/>
            <person name="Kim J.W."/>
            <person name="Kudahl U."/>
            <person name="Lin S."/>
            <person name="Michel G."/>
            <person name="Mittag M."/>
            <person name="Olson B.J."/>
            <person name="Pangilinan J."/>
            <person name="Peng Y."/>
            <person name="Qiu H."/>
            <person name="Shu S."/>
            <person name="Singer J.T."/>
            <person name="Smith A.G."/>
            <person name="Sprecher B.N."/>
            <person name="Wagner V."/>
            <person name="Wang W."/>
            <person name="Wang Z.-Y."/>
            <person name="Yan J."/>
            <person name="Yarish C."/>
            <person name="Zoeuner-Riek S."/>
            <person name="Zhuang Y."/>
            <person name="Zou Y."/>
            <person name="Lindquist E.A."/>
            <person name="Grimwood J."/>
            <person name="Barry K."/>
            <person name="Rokhsar D.S."/>
            <person name="Schmutz J."/>
            <person name="Stiller J.W."/>
            <person name="Grossman A.R."/>
            <person name="Prochnik S.E."/>
        </authorList>
    </citation>
    <scope>NUCLEOTIDE SEQUENCE [LARGE SCALE GENOMIC DNA]</scope>
    <source>
        <strain evidence="8">4086291</strain>
    </source>
</reference>
<dbReference type="EMBL" id="KV918890">
    <property type="protein sequence ID" value="OSX75792.1"/>
    <property type="molecule type" value="Genomic_DNA"/>
</dbReference>
<evidence type="ECO:0000313" key="9">
    <source>
        <dbReference type="Proteomes" id="UP000218209"/>
    </source>
</evidence>
<dbReference type="Pfam" id="PF04117">
    <property type="entry name" value="Mpv17_PMP22"/>
    <property type="match status" value="1"/>
</dbReference>
<protein>
    <submittedName>
        <fullName evidence="8">Uncharacterized protein</fullName>
    </submittedName>
</protein>
<name>A0A1X6P4K1_PORUM</name>
<accession>A0A1X6P4K1</accession>
<keyword evidence="9" id="KW-1185">Reference proteome</keyword>
<feature type="compositionally biased region" description="Gly residues" evidence="7">
    <location>
        <begin position="53"/>
        <end position="97"/>
    </location>
</feature>
<keyword evidence="5" id="KW-0472">Membrane</keyword>
<feature type="region of interest" description="Disordered" evidence="7">
    <location>
        <begin position="36"/>
        <end position="97"/>
    </location>
</feature>
<dbReference type="GO" id="GO:0005737">
    <property type="term" value="C:cytoplasm"/>
    <property type="evidence" value="ECO:0007669"/>
    <property type="project" value="TreeGrafter"/>
</dbReference>
<dbReference type="InterPro" id="IPR007248">
    <property type="entry name" value="Mpv17_PMP22"/>
</dbReference>
<gene>
    <name evidence="8" type="ORF">BU14_0220s0023</name>
</gene>
<evidence type="ECO:0000256" key="1">
    <source>
        <dbReference type="ARBA" id="ARBA00004141"/>
    </source>
</evidence>
<evidence type="ECO:0000256" key="2">
    <source>
        <dbReference type="ARBA" id="ARBA00006824"/>
    </source>
</evidence>
<evidence type="ECO:0000256" key="5">
    <source>
        <dbReference type="ARBA" id="ARBA00023136"/>
    </source>
</evidence>
<dbReference type="Proteomes" id="UP000218209">
    <property type="component" value="Unassembled WGS sequence"/>
</dbReference>
<dbReference type="PANTHER" id="PTHR11266">
    <property type="entry name" value="PEROXISOMAL MEMBRANE PROTEIN 2, PXMP2 MPV17"/>
    <property type="match status" value="1"/>
</dbReference>
<comment type="subcellular location">
    <subcellularLocation>
        <location evidence="1">Membrane</location>
        <topology evidence="1">Multi-pass membrane protein</topology>
    </subcellularLocation>
</comment>
<keyword evidence="4" id="KW-1133">Transmembrane helix</keyword>
<sequence>MAAAAAFLVPPARVAAAPCRRRGGVAVTRRPRVAMAAGRPGGGWASRLVRRNQGGGGGAGAGGGGGGGGGGGPGHGTGGGGGGPPRKDATGGGGGAAGAGGTLATALEWYRKQVAASPLETAALTSATAYTLADILSRIASRGYTIDDVRVTARLFVLGGLVHGPAARWWFAQLDAALPGASPTAVVAKTVADALVFTPFLAAADLLAVSLAGHTPSGVDAYEHLRGGLPARVASHWRVWPVVQAVNFAVVPPPLRVLFVGGAGVVTEVGKALLAR</sequence>
<evidence type="ECO:0000256" key="4">
    <source>
        <dbReference type="ARBA" id="ARBA00022989"/>
    </source>
</evidence>
<evidence type="ECO:0000256" key="7">
    <source>
        <dbReference type="SAM" id="MobiDB-lite"/>
    </source>
</evidence>